<name>A0ABD3MKK1_9STRA</name>
<feature type="region of interest" description="Disordered" evidence="10">
    <location>
        <begin position="201"/>
        <end position="238"/>
    </location>
</feature>
<feature type="repeat" description="TPR" evidence="9">
    <location>
        <begin position="429"/>
        <end position="462"/>
    </location>
</feature>
<dbReference type="InterPro" id="IPR019734">
    <property type="entry name" value="TPR_rpt"/>
</dbReference>
<comment type="caution">
    <text evidence="12">The sequence shown here is derived from an EMBL/GenBank/DDBJ whole genome shotgun (WGS) entry which is preliminary data.</text>
</comment>
<dbReference type="PANTHER" id="PTHR22904">
    <property type="entry name" value="TPR REPEAT CONTAINING PROTEIN"/>
    <property type="match status" value="1"/>
</dbReference>
<feature type="domain" description="STI1" evidence="11">
    <location>
        <begin position="158"/>
        <end position="197"/>
    </location>
</feature>
<reference evidence="12 13" key="1">
    <citation type="submission" date="2024-10" db="EMBL/GenBank/DDBJ databases">
        <title>Updated reference genomes for cyclostephanoid diatoms.</title>
        <authorList>
            <person name="Roberts W.R."/>
            <person name="Alverson A.J."/>
        </authorList>
    </citation>
    <scope>NUCLEOTIDE SEQUENCE [LARGE SCALE GENOMIC DNA]</scope>
    <source>
        <strain evidence="12 13">AJA232-27</strain>
    </source>
</reference>
<dbReference type="FunFam" id="1.10.260.100:FF:000002">
    <property type="entry name" value="Stress-induced-phosphoprotein 1 (Hsp70/Hsp90-organizing)"/>
    <property type="match status" value="1"/>
</dbReference>
<dbReference type="FunFam" id="1.25.40.10:FF:000020">
    <property type="entry name" value="Stress-induced phosphoprotein 1"/>
    <property type="match status" value="1"/>
</dbReference>
<evidence type="ECO:0000259" key="11">
    <source>
        <dbReference type="SMART" id="SM00727"/>
    </source>
</evidence>
<proteinExistence type="predicted"/>
<dbReference type="SMART" id="SM00028">
    <property type="entry name" value="TPR"/>
    <property type="match status" value="9"/>
</dbReference>
<evidence type="ECO:0000256" key="2">
    <source>
        <dbReference type="ARBA" id="ARBA00022490"/>
    </source>
</evidence>
<evidence type="ECO:0000256" key="4">
    <source>
        <dbReference type="ARBA" id="ARBA00022803"/>
    </source>
</evidence>
<dbReference type="GO" id="GO:0005737">
    <property type="term" value="C:cytoplasm"/>
    <property type="evidence" value="ECO:0007669"/>
    <property type="project" value="UniProtKB-SubCell"/>
</dbReference>
<evidence type="ECO:0000256" key="3">
    <source>
        <dbReference type="ARBA" id="ARBA00022737"/>
    </source>
</evidence>
<dbReference type="Pfam" id="PF17830">
    <property type="entry name" value="STI1-HOP_DP"/>
    <property type="match status" value="2"/>
</dbReference>
<dbReference type="PANTHER" id="PTHR22904:SF523">
    <property type="entry name" value="STRESS-INDUCED-PHOSPHOPROTEIN 1"/>
    <property type="match status" value="1"/>
</dbReference>
<dbReference type="Proteomes" id="UP001530293">
    <property type="component" value="Unassembled WGS sequence"/>
</dbReference>
<sequence>MPNVEEAEQFKEAGNKALLAGNLTSAIENYTKAINADGTNHVYYSNRSAAYLKQGDGNNALEDANSTIAINPGFSKGYSRKGAALHALKRYNDAILAYEDGIAKFPNDDALKKGLESVKLEKDGPPFRGGGGMGMGGGMPGGMPNPFGNQLLQRIMLNPKTRPYLNDKDFMAKLQKLQQNPNSLTEMISDPKIMEVLGLALGGGDDMEDDDEPAPPKPAAEKPAAKKEEKKEQEKEVVVEEDLSQLTPAERKKKEDQFAATKCKERGNDLYKSKKFDEAIAAYDEAIALDPTNMTFLCNKAAVYLTSKKYDDCIEACTAAVEVGKANRAPFEERAKAYTRCAKAYQMKGELGKAIEMCREAQLECYDKATERYMKNMELEKKKADATAYHDDEKADEAKQRGNEHFRNKNWGGAVEEYEEAVKRAPNNPAIRNNLAAALCKVMDFNGAKKHIEKAIELDPKYVKAWSRKGDIEVLMKENHKALESYKQGLAIDSSNAACKEGLRKVTTMINYGAATMTEEEKLERARHGMADPEIQSILQDPMIQQILKDFSENPQAANQAMANPAVRSKIEKLIASGVVQMG</sequence>
<feature type="repeat" description="TPR" evidence="9">
    <location>
        <begin position="260"/>
        <end position="293"/>
    </location>
</feature>
<evidence type="ECO:0000256" key="5">
    <source>
        <dbReference type="ARBA" id="ARBA00056105"/>
    </source>
</evidence>
<comment type="subcellular location">
    <subcellularLocation>
        <location evidence="1">Cytoplasm</location>
    </subcellularLocation>
</comment>
<gene>
    <name evidence="12" type="ORF">ACHAWU_003954</name>
</gene>
<keyword evidence="3" id="KW-0677">Repeat</keyword>
<keyword evidence="13" id="KW-1185">Reference proteome</keyword>
<evidence type="ECO:0000256" key="10">
    <source>
        <dbReference type="SAM" id="MobiDB-lite"/>
    </source>
</evidence>
<protein>
    <recommendedName>
        <fullName evidence="7">Hsp70-Hsp90 organising protein</fullName>
    </recommendedName>
    <alternativeName>
        <fullName evidence="8">Stress-inducible protein 1</fullName>
    </alternativeName>
</protein>
<dbReference type="Gene3D" id="1.10.260.100">
    <property type="match status" value="2"/>
</dbReference>
<dbReference type="SUPFAM" id="SSF48452">
    <property type="entry name" value="TPR-like"/>
    <property type="match status" value="3"/>
</dbReference>
<evidence type="ECO:0000256" key="9">
    <source>
        <dbReference type="PROSITE-ProRule" id="PRU00339"/>
    </source>
</evidence>
<dbReference type="PROSITE" id="PS50005">
    <property type="entry name" value="TPR"/>
    <property type="match status" value="4"/>
</dbReference>
<dbReference type="Gene3D" id="1.25.40.10">
    <property type="entry name" value="Tetratricopeptide repeat domain"/>
    <property type="match status" value="3"/>
</dbReference>
<dbReference type="SMART" id="SM00727">
    <property type="entry name" value="STI1"/>
    <property type="match status" value="2"/>
</dbReference>
<dbReference type="InterPro" id="IPR006636">
    <property type="entry name" value="STI1_HS-bd"/>
</dbReference>
<dbReference type="EMBL" id="JALLBG020000108">
    <property type="protein sequence ID" value="KAL3764142.1"/>
    <property type="molecule type" value="Genomic_DNA"/>
</dbReference>
<feature type="repeat" description="TPR" evidence="9">
    <location>
        <begin position="395"/>
        <end position="428"/>
    </location>
</feature>
<dbReference type="Pfam" id="PF13432">
    <property type="entry name" value="TPR_16"/>
    <property type="match status" value="1"/>
</dbReference>
<dbReference type="InterPro" id="IPR011990">
    <property type="entry name" value="TPR-like_helical_dom_sf"/>
</dbReference>
<comment type="function">
    <text evidence="5">Acts as a co-chaperone and mediates the association of the chaperones HSP70 and HSP90 probably facilitating substrate transfer from HSP70 to HSP90. Stimulates HSP70 ATPase activity and, in contrast, inhibits HSP90 ATPase activity.</text>
</comment>
<keyword evidence="4 9" id="KW-0802">TPR repeat</keyword>
<evidence type="ECO:0000256" key="1">
    <source>
        <dbReference type="ARBA" id="ARBA00004496"/>
    </source>
</evidence>
<comment type="subunit">
    <text evidence="6">Monomer. Homodimer. Forms a complex composed of HOP and chaperones HSP70 and HSP90; the interaction is stronger in the absence of ATP. Interacts (via TPR 1, 2, 3, 7, 8 and 9 repeats) with HSP70 (via C-terminus); the interaction is direct and is stronger in the absence of ATP. Interacts (via TPR 4, 5 and 6 repeats) with HSP90 (via C-terminus); the interaction is direct.</text>
</comment>
<evidence type="ECO:0000256" key="6">
    <source>
        <dbReference type="ARBA" id="ARBA00066016"/>
    </source>
</evidence>
<evidence type="ECO:0000256" key="7">
    <source>
        <dbReference type="ARBA" id="ARBA00074766"/>
    </source>
</evidence>
<feature type="domain" description="STI1" evidence="11">
    <location>
        <begin position="532"/>
        <end position="571"/>
    </location>
</feature>
<feature type="repeat" description="TPR" evidence="9">
    <location>
        <begin position="463"/>
        <end position="496"/>
    </location>
</feature>
<evidence type="ECO:0000313" key="13">
    <source>
        <dbReference type="Proteomes" id="UP001530293"/>
    </source>
</evidence>
<accession>A0ABD3MKK1</accession>
<evidence type="ECO:0000256" key="8">
    <source>
        <dbReference type="ARBA" id="ARBA00076447"/>
    </source>
</evidence>
<organism evidence="12 13">
    <name type="scientific">Discostella pseudostelligera</name>
    <dbReference type="NCBI Taxonomy" id="259834"/>
    <lineage>
        <taxon>Eukaryota</taxon>
        <taxon>Sar</taxon>
        <taxon>Stramenopiles</taxon>
        <taxon>Ochrophyta</taxon>
        <taxon>Bacillariophyta</taxon>
        <taxon>Coscinodiscophyceae</taxon>
        <taxon>Thalassiosirophycidae</taxon>
        <taxon>Stephanodiscales</taxon>
        <taxon>Stephanodiscaceae</taxon>
        <taxon>Discostella</taxon>
    </lineage>
</organism>
<dbReference type="AlphaFoldDB" id="A0ABD3MKK1"/>
<dbReference type="Pfam" id="PF13414">
    <property type="entry name" value="TPR_11"/>
    <property type="match status" value="1"/>
</dbReference>
<evidence type="ECO:0000313" key="12">
    <source>
        <dbReference type="EMBL" id="KAL3764142.1"/>
    </source>
</evidence>
<keyword evidence="2" id="KW-0963">Cytoplasm</keyword>
<dbReference type="InterPro" id="IPR041243">
    <property type="entry name" value="STI1/HOP_DP"/>
</dbReference>
<feature type="compositionally biased region" description="Basic and acidic residues" evidence="10">
    <location>
        <begin position="219"/>
        <end position="238"/>
    </location>
</feature>